<evidence type="ECO:0000313" key="2">
    <source>
        <dbReference type="Proteomes" id="UP000078113"/>
    </source>
</evidence>
<dbReference type="EMBL" id="LWDG02000306">
    <property type="protein sequence ID" value="KAE8266680.1"/>
    <property type="molecule type" value="Genomic_DNA"/>
</dbReference>
<comment type="caution">
    <text evidence="1">The sequence shown here is derived from an EMBL/GenBank/DDBJ whole genome shotgun (WGS) entry which is preliminary data.</text>
</comment>
<protein>
    <submittedName>
        <fullName evidence="1">Uncharacterized protein</fullName>
    </submittedName>
</protein>
<keyword evidence="2" id="KW-1185">Reference proteome</keyword>
<dbReference type="Proteomes" id="UP000078113">
    <property type="component" value="Unassembled WGS sequence"/>
</dbReference>
<evidence type="ECO:0000313" key="1">
    <source>
        <dbReference type="EMBL" id="KAE8266680.1"/>
    </source>
</evidence>
<reference evidence="1" key="1">
    <citation type="submission" date="2016-04" db="EMBL/GenBank/DDBJ databases">
        <authorList>
            <person name="Nguyen H.D."/>
            <person name="Samba Siva P."/>
            <person name="Cullis J."/>
            <person name="Levesque C.A."/>
            <person name="Hambleton S."/>
        </authorList>
    </citation>
    <scope>NUCLEOTIDE SEQUENCE</scope>
    <source>
        <strain evidence="1">DAOMC 236422</strain>
    </source>
</reference>
<reference evidence="1" key="2">
    <citation type="journal article" date="2019" name="IMA Fungus">
        <title>Genome sequencing and comparison of five Tilletia species to identify candidate genes for the detection of regulated species infecting wheat.</title>
        <authorList>
            <person name="Nguyen H.D.T."/>
            <person name="Sultana T."/>
            <person name="Kesanakurti P."/>
            <person name="Hambleton S."/>
        </authorList>
    </citation>
    <scope>NUCLEOTIDE SEQUENCE</scope>
    <source>
        <strain evidence="1">DAOMC 236422</strain>
    </source>
</reference>
<dbReference type="AlphaFoldDB" id="A0A8X7N6Y7"/>
<accession>A0A8X7N6Y7</accession>
<gene>
    <name evidence="1" type="ORF">A4X09_0g5657</name>
</gene>
<proteinExistence type="predicted"/>
<name>A0A8X7N6Y7_9BASI</name>
<sequence>MPPRAAVPLRDVLAGHFRAYEAQISGDGLQWSIPHVLSSLLARPITALTDAAWVIENGCTVAGPAPRGSAYAALREQLRASLNRYEQDLWQQGLTVNWLLVAKQLLKVPADVVPSQFRDGPDAVAAVERMCPHCELEPASKGGWPNLALRSCHKCYCRRWRADRHG</sequence>
<organism evidence="1 2">
    <name type="scientific">Tilletia walkeri</name>
    <dbReference type="NCBI Taxonomy" id="117179"/>
    <lineage>
        <taxon>Eukaryota</taxon>
        <taxon>Fungi</taxon>
        <taxon>Dikarya</taxon>
        <taxon>Basidiomycota</taxon>
        <taxon>Ustilaginomycotina</taxon>
        <taxon>Exobasidiomycetes</taxon>
        <taxon>Tilletiales</taxon>
        <taxon>Tilletiaceae</taxon>
        <taxon>Tilletia</taxon>
    </lineage>
</organism>